<feature type="compositionally biased region" description="Gly residues" evidence="1">
    <location>
        <begin position="411"/>
        <end position="438"/>
    </location>
</feature>
<protein>
    <submittedName>
        <fullName evidence="2">Uncharacterized protein</fullName>
    </submittedName>
</protein>
<sequence>MAPPWRRRQRGLAAAARTRGAQAREGARRPTSHPIESPPTTRTGCAPPPADSLPRATLCKRRRSATAAATHTASPTPPPRRRYADCARGSTTNSTPTTRSPVAREYWRAAAEGIITPGRRALAGRSAARVGGGKDSCWRARRRQQQHGGGGGGARRQRARRHQQSLPVATAARSADARAYDIAETAAAAAATAAAATYNSAANAAVGGSGSPLTEEERIVLGVGSDMTAAVLREQAAPWSGQAARGNGRNHVPRSHQPEGQFDAKRRLTPTGAAAEAAAQAAAPAGAQHHSAAAQAAAAAPAARGTAADSLGKLYEEKAVTVLHARLNSIAKQRRVMERAEYTLAQEDRLAALMACQIELQLVLRSVRLENSIQKQKRARKQSRGMACRVAAGAMPDGSGSDDSDGDDSMNGGGGGGGAGGGGGGAGGGGGGDGSGGAGDHRDYGDPPAGAALHSEIHLDPAERNLNIAHVQEMEELRALRIGAASHQQRGLRPGTITCYGGAKMLFDFVDDAPAATSEIQHRIPPEICGSSYDTGCGASCVDGVLVKRLLDGGSMDLDSIHIMEHPRILTGFDLAKGSTHVHKTATLSITFHTARPHAPVKLTWIFLVVPNLGVPMLLGGDVIHSTTSTSAKKNTPAQWTCTSSRATSRWRWRQGGRRTRLCRPSAPGCTMVAGGDPTEHVHAGASGGRRARGGGRGRLGGGSCSPAAADAARGREGGGEVTRYCSDAEATDVSDKQVPFYRFCTRNVAAPELLSTRQPCPTLRSLCLRLPYSGSDGGSGMLRHNARNATEHPAEVAAARHLTWQQLLQVCTFEGYNWLEPALGVRSDNMRMLANTVPPSEQLSEGEVLDALAACVEPVAVRQAQLRRRETRSPWRVEASAMVDRALAALAAADKEMYTAYRAAWREPLIGAEEHYCMCSAEGVARHGTEVGALAPTLQLTRHIADRREVDLRVAGSASTPYNGGFCDIMHRGLTHVRAAHSEWSKLDRGGVGTAAAVGRRSAATAAERGAAAAAWRSSAAAAAEQHGVAATTDYDGAAARSARGAAATGRTVTAAALLSLPSSAAPPPPLITAVLLRGARAAQGRRLLLRHSRGVLGGRAARRKRLLRQHSDRLHCSHQA</sequence>
<name>A0A836CF71_9STRA</name>
<accession>A0A836CF71</accession>
<dbReference type="Proteomes" id="UP000664859">
    <property type="component" value="Unassembled WGS sequence"/>
</dbReference>
<dbReference type="EMBL" id="JAFCMP010000212">
    <property type="protein sequence ID" value="KAG5183399.1"/>
    <property type="molecule type" value="Genomic_DNA"/>
</dbReference>
<comment type="caution">
    <text evidence="2">The sequence shown here is derived from an EMBL/GenBank/DDBJ whole genome shotgun (WGS) entry which is preliminary data.</text>
</comment>
<keyword evidence="3" id="KW-1185">Reference proteome</keyword>
<evidence type="ECO:0000256" key="1">
    <source>
        <dbReference type="SAM" id="MobiDB-lite"/>
    </source>
</evidence>
<feature type="compositionally biased region" description="Low complexity" evidence="1">
    <location>
        <begin position="11"/>
        <end position="24"/>
    </location>
</feature>
<feature type="compositionally biased region" description="Low complexity" evidence="1">
    <location>
        <begin position="90"/>
        <end position="101"/>
    </location>
</feature>
<feature type="region of interest" description="Disordered" evidence="1">
    <location>
        <begin position="373"/>
        <end position="452"/>
    </location>
</feature>
<feature type="region of interest" description="Disordered" evidence="1">
    <location>
        <begin position="125"/>
        <end position="173"/>
    </location>
</feature>
<gene>
    <name evidence="2" type="ORF">JKP88DRAFT_245261</name>
</gene>
<feature type="region of interest" description="Disordered" evidence="1">
    <location>
        <begin position="1"/>
        <end position="103"/>
    </location>
</feature>
<dbReference type="AlphaFoldDB" id="A0A836CF71"/>
<feature type="region of interest" description="Disordered" evidence="1">
    <location>
        <begin position="237"/>
        <end position="262"/>
    </location>
</feature>
<feature type="compositionally biased region" description="Basic residues" evidence="1">
    <location>
        <begin position="1"/>
        <end position="10"/>
    </location>
</feature>
<proteinExistence type="predicted"/>
<organism evidence="2 3">
    <name type="scientific">Tribonema minus</name>
    <dbReference type="NCBI Taxonomy" id="303371"/>
    <lineage>
        <taxon>Eukaryota</taxon>
        <taxon>Sar</taxon>
        <taxon>Stramenopiles</taxon>
        <taxon>Ochrophyta</taxon>
        <taxon>PX clade</taxon>
        <taxon>Xanthophyceae</taxon>
        <taxon>Tribonematales</taxon>
        <taxon>Tribonemataceae</taxon>
        <taxon>Tribonema</taxon>
    </lineage>
</organism>
<evidence type="ECO:0000313" key="3">
    <source>
        <dbReference type="Proteomes" id="UP000664859"/>
    </source>
</evidence>
<feature type="region of interest" description="Disordered" evidence="1">
    <location>
        <begin position="674"/>
        <end position="721"/>
    </location>
</feature>
<reference evidence="2" key="1">
    <citation type="submission" date="2021-02" db="EMBL/GenBank/DDBJ databases">
        <title>First Annotated Genome of the Yellow-green Alga Tribonema minus.</title>
        <authorList>
            <person name="Mahan K.M."/>
        </authorList>
    </citation>
    <scope>NUCLEOTIDE SEQUENCE</scope>
    <source>
        <strain evidence="2">UTEX B ZZ1240</strain>
    </source>
</reference>
<evidence type="ECO:0000313" key="2">
    <source>
        <dbReference type="EMBL" id="KAG5183399.1"/>
    </source>
</evidence>
<feature type="compositionally biased region" description="Low complexity" evidence="1">
    <location>
        <begin position="65"/>
        <end position="74"/>
    </location>
</feature>